<dbReference type="OrthoDB" id="48998at2"/>
<protein>
    <recommendedName>
        <fullName evidence="6">Ribosomal processing cysteine protease Prp</fullName>
    </recommendedName>
</protein>
<proteinExistence type="inferred from homology"/>
<accession>A0A511B170</accession>
<organism evidence="7 8">
    <name type="scientific">Alkalibacterium kapii</name>
    <dbReference type="NCBI Taxonomy" id="426704"/>
    <lineage>
        <taxon>Bacteria</taxon>
        <taxon>Bacillati</taxon>
        <taxon>Bacillota</taxon>
        <taxon>Bacilli</taxon>
        <taxon>Lactobacillales</taxon>
        <taxon>Carnobacteriaceae</taxon>
        <taxon>Alkalibacterium</taxon>
    </lineage>
</organism>
<evidence type="ECO:0000256" key="1">
    <source>
        <dbReference type="ARBA" id="ARBA00022517"/>
    </source>
</evidence>
<evidence type="ECO:0000256" key="3">
    <source>
        <dbReference type="ARBA" id="ARBA00022801"/>
    </source>
</evidence>
<dbReference type="SUPFAM" id="SSF118010">
    <property type="entry name" value="TM1457-like"/>
    <property type="match status" value="1"/>
</dbReference>
<dbReference type="GO" id="GO:0008234">
    <property type="term" value="F:cysteine-type peptidase activity"/>
    <property type="evidence" value="ECO:0007669"/>
    <property type="project" value="UniProtKB-KW"/>
</dbReference>
<keyword evidence="1" id="KW-0690">Ribosome biogenesis</keyword>
<dbReference type="Gene3D" id="3.30.70.1490">
    <property type="entry name" value="Cysteine protease Prp"/>
    <property type="match status" value="1"/>
</dbReference>
<dbReference type="Pfam" id="PF04327">
    <property type="entry name" value="Peptidase_Prp"/>
    <property type="match status" value="1"/>
</dbReference>
<dbReference type="PANTHER" id="PTHR39178">
    <property type="entry name" value="HYPOTHETICAL RIBOSOME-ASSOCIATED PROTEIN"/>
    <property type="match status" value="1"/>
</dbReference>
<sequence>MIAIQFRSKGSTIRSVKITGHADAGPYGYDIVCAAVSALSIGTVNSLSEIAEIPLEVISAEDSGGYLEFKIPSGITQKQLDTSQILLQSLQLSLNSIQEEYREYVKINSLKEK</sequence>
<keyword evidence="4" id="KW-0788">Thiol protease</keyword>
<evidence type="ECO:0000313" key="7">
    <source>
        <dbReference type="EMBL" id="GEK91567.1"/>
    </source>
</evidence>
<dbReference type="Proteomes" id="UP000321662">
    <property type="component" value="Unassembled WGS sequence"/>
</dbReference>
<dbReference type="PANTHER" id="PTHR39178:SF1">
    <property type="entry name" value="RIBOSOMAL-PROCESSING CYSTEINE PROTEASE PRP"/>
    <property type="match status" value="1"/>
</dbReference>
<dbReference type="InterPro" id="IPR007422">
    <property type="entry name" value="Peptidase_Prp"/>
</dbReference>
<keyword evidence="2" id="KW-0645">Protease</keyword>
<dbReference type="CDD" id="cd16332">
    <property type="entry name" value="Prp-like"/>
    <property type="match status" value="1"/>
</dbReference>
<evidence type="ECO:0000313" key="8">
    <source>
        <dbReference type="Proteomes" id="UP000321662"/>
    </source>
</evidence>
<dbReference type="GO" id="GO:0042254">
    <property type="term" value="P:ribosome biogenesis"/>
    <property type="evidence" value="ECO:0007669"/>
    <property type="project" value="UniProtKB-KW"/>
</dbReference>
<dbReference type="EMBL" id="BJUY01000013">
    <property type="protein sequence ID" value="GEK91567.1"/>
    <property type="molecule type" value="Genomic_DNA"/>
</dbReference>
<reference evidence="7 8" key="1">
    <citation type="submission" date="2019-07" db="EMBL/GenBank/DDBJ databases">
        <title>Whole genome shotgun sequence of Alkalibacterium kapii NBRC 103247.</title>
        <authorList>
            <person name="Hosoyama A."/>
            <person name="Uohara A."/>
            <person name="Ohji S."/>
            <person name="Ichikawa N."/>
        </authorList>
    </citation>
    <scope>NUCLEOTIDE SEQUENCE [LARGE SCALE GENOMIC DNA]</scope>
    <source>
        <strain evidence="7 8">NBRC 103247</strain>
    </source>
</reference>
<dbReference type="AlphaFoldDB" id="A0A511B170"/>
<comment type="similarity">
    <text evidence="5">Belongs to the Prp family.</text>
</comment>
<evidence type="ECO:0000256" key="2">
    <source>
        <dbReference type="ARBA" id="ARBA00022670"/>
    </source>
</evidence>
<evidence type="ECO:0000256" key="4">
    <source>
        <dbReference type="ARBA" id="ARBA00022807"/>
    </source>
</evidence>
<keyword evidence="3" id="KW-0378">Hydrolase</keyword>
<dbReference type="InterPro" id="IPR036764">
    <property type="entry name" value="Peptidase_Prp_sf"/>
</dbReference>
<dbReference type="RefSeq" id="WP_146924394.1">
    <property type="nucleotide sequence ID" value="NZ_BJUY01000013.1"/>
</dbReference>
<keyword evidence="8" id="KW-1185">Reference proteome</keyword>
<comment type="caution">
    <text evidence="7">The sequence shown here is derived from an EMBL/GenBank/DDBJ whole genome shotgun (WGS) entry which is preliminary data.</text>
</comment>
<gene>
    <name evidence="7" type="ORF">AKA01nite_11890</name>
</gene>
<name>A0A511B170_9LACT</name>
<evidence type="ECO:0000256" key="6">
    <source>
        <dbReference type="ARBA" id="ARBA00044538"/>
    </source>
</evidence>
<dbReference type="GO" id="GO:0006508">
    <property type="term" value="P:proteolysis"/>
    <property type="evidence" value="ECO:0007669"/>
    <property type="project" value="UniProtKB-KW"/>
</dbReference>
<evidence type="ECO:0000256" key="5">
    <source>
        <dbReference type="ARBA" id="ARBA00044503"/>
    </source>
</evidence>